<gene>
    <name evidence="10" type="ORF">AQJ67_18620</name>
</gene>
<evidence type="ECO:0000256" key="5">
    <source>
        <dbReference type="ARBA" id="ARBA00022989"/>
    </source>
</evidence>
<evidence type="ECO:0000256" key="8">
    <source>
        <dbReference type="SAM" id="MobiDB-lite"/>
    </source>
</evidence>
<feature type="transmembrane region" description="Helical" evidence="7">
    <location>
        <begin position="190"/>
        <end position="211"/>
    </location>
</feature>
<dbReference type="InterPro" id="IPR051393">
    <property type="entry name" value="ABC_transporter_permease"/>
</dbReference>
<evidence type="ECO:0000313" key="10">
    <source>
        <dbReference type="EMBL" id="KUO03008.1"/>
    </source>
</evidence>
<dbReference type="InterPro" id="IPR000515">
    <property type="entry name" value="MetI-like"/>
</dbReference>
<evidence type="ECO:0000256" key="3">
    <source>
        <dbReference type="ARBA" id="ARBA00022475"/>
    </source>
</evidence>
<keyword evidence="6 7" id="KW-0472">Membrane</keyword>
<dbReference type="OrthoDB" id="4053402at2"/>
<evidence type="ECO:0000313" key="11">
    <source>
        <dbReference type="Proteomes" id="UP000053429"/>
    </source>
</evidence>
<feature type="domain" description="ABC transmembrane type-1" evidence="9">
    <location>
        <begin position="103"/>
        <end position="319"/>
    </location>
</feature>
<evidence type="ECO:0000256" key="2">
    <source>
        <dbReference type="ARBA" id="ARBA00022448"/>
    </source>
</evidence>
<dbReference type="AlphaFoldDB" id="A0A101U2Q1"/>
<evidence type="ECO:0000256" key="4">
    <source>
        <dbReference type="ARBA" id="ARBA00022692"/>
    </source>
</evidence>
<protein>
    <submittedName>
        <fullName evidence="10">ABC transporter permease</fullName>
    </submittedName>
</protein>
<feature type="transmembrane region" description="Helical" evidence="7">
    <location>
        <begin position="298"/>
        <end position="320"/>
    </location>
</feature>
<feature type="compositionally biased region" description="Basic residues" evidence="8">
    <location>
        <begin position="24"/>
        <end position="35"/>
    </location>
</feature>
<keyword evidence="11" id="KW-1185">Reference proteome</keyword>
<dbReference type="InterPro" id="IPR035906">
    <property type="entry name" value="MetI-like_sf"/>
</dbReference>
<dbReference type="PANTHER" id="PTHR30193">
    <property type="entry name" value="ABC TRANSPORTER PERMEASE PROTEIN"/>
    <property type="match status" value="1"/>
</dbReference>
<keyword evidence="2 7" id="KW-0813">Transport</keyword>
<keyword evidence="4 7" id="KW-0812">Transmembrane</keyword>
<dbReference type="SUPFAM" id="SSF161098">
    <property type="entry name" value="MetI-like"/>
    <property type="match status" value="1"/>
</dbReference>
<comment type="similarity">
    <text evidence="7">Belongs to the binding-protein-dependent transport system permease family.</text>
</comment>
<dbReference type="Pfam" id="PF00528">
    <property type="entry name" value="BPD_transp_1"/>
    <property type="match status" value="1"/>
</dbReference>
<feature type="transmembrane region" description="Helical" evidence="7">
    <location>
        <begin position="140"/>
        <end position="161"/>
    </location>
</feature>
<dbReference type="CDD" id="cd06261">
    <property type="entry name" value="TM_PBP2"/>
    <property type="match status" value="1"/>
</dbReference>
<dbReference type="STRING" id="661399.AQJ67_18620"/>
<dbReference type="GO" id="GO:0005886">
    <property type="term" value="C:plasma membrane"/>
    <property type="evidence" value="ECO:0007669"/>
    <property type="project" value="UniProtKB-SubCell"/>
</dbReference>
<dbReference type="GO" id="GO:0055085">
    <property type="term" value="P:transmembrane transport"/>
    <property type="evidence" value="ECO:0007669"/>
    <property type="project" value="InterPro"/>
</dbReference>
<evidence type="ECO:0000256" key="1">
    <source>
        <dbReference type="ARBA" id="ARBA00004651"/>
    </source>
</evidence>
<dbReference type="EMBL" id="LMWY01000022">
    <property type="protein sequence ID" value="KUO03008.1"/>
    <property type="molecule type" value="Genomic_DNA"/>
</dbReference>
<keyword evidence="5 7" id="KW-1133">Transmembrane helix</keyword>
<comment type="caution">
    <text evidence="10">The sequence shown here is derived from an EMBL/GenBank/DDBJ whole genome shotgun (WGS) entry which is preliminary data.</text>
</comment>
<dbReference type="PROSITE" id="PS50928">
    <property type="entry name" value="ABC_TM1"/>
    <property type="match status" value="1"/>
</dbReference>
<evidence type="ECO:0000256" key="7">
    <source>
        <dbReference type="RuleBase" id="RU363032"/>
    </source>
</evidence>
<evidence type="ECO:0000259" key="9">
    <source>
        <dbReference type="PROSITE" id="PS50928"/>
    </source>
</evidence>
<sequence>MSTGQITAPGAPSPSGETAARPGPRSHARAGRRRTSLTTRRAISFYVFAGPWLLGFLTLTAFPLGYALWLSLTNSDGLSNNSRFVGLDNYREVLTDPETLSSLARTGIFTAITVPLSIAAGLLLAVLVNQPIRARGVFRTLLYLPAVVPPVGAALTFKLIFDRDSGAANGVLDALNINGVSWLMDPYARWVLITLMLWGCGNAMIISLAGLQDIPKELHEAARMDGANAWQSFFKITVPMLSPVLFFQVITGIIAAVQSFLPLLISLDPTPRGVSAVPEGNYLFMIHVFAQYFANGRYGYASAMLWVLFLIIVAITFLVFRLSKGAVFYSVAPEPDKPSRPRTIGGK</sequence>
<dbReference type="Proteomes" id="UP000053429">
    <property type="component" value="Unassembled WGS sequence"/>
</dbReference>
<feature type="transmembrane region" description="Helical" evidence="7">
    <location>
        <begin position="43"/>
        <end position="69"/>
    </location>
</feature>
<accession>A0A101U2Q1</accession>
<reference evidence="10 11" key="1">
    <citation type="submission" date="2015-10" db="EMBL/GenBank/DDBJ databases">
        <title>Draft genome sequence of Streptomyces caeruleatus NRRL B-24802, type strain for the species Streptomyces caeruleatus.</title>
        <authorList>
            <person name="Ruckert C."/>
            <person name="Winkler A."/>
            <person name="Kalinowski J."/>
            <person name="Kampfer P."/>
            <person name="Glaeser S."/>
        </authorList>
    </citation>
    <scope>NUCLEOTIDE SEQUENCE [LARGE SCALE GENOMIC DNA]</scope>
    <source>
        <strain evidence="10 11">NRRL B-24802</strain>
    </source>
</reference>
<dbReference type="Gene3D" id="1.10.3720.10">
    <property type="entry name" value="MetI-like"/>
    <property type="match status" value="1"/>
</dbReference>
<keyword evidence="3" id="KW-1003">Cell membrane</keyword>
<proteinExistence type="inferred from homology"/>
<feature type="transmembrane region" description="Helical" evidence="7">
    <location>
        <begin position="107"/>
        <end position="128"/>
    </location>
</feature>
<organism evidence="10 11">
    <name type="scientific">Streptomyces caeruleatus</name>
    <dbReference type="NCBI Taxonomy" id="661399"/>
    <lineage>
        <taxon>Bacteria</taxon>
        <taxon>Bacillati</taxon>
        <taxon>Actinomycetota</taxon>
        <taxon>Actinomycetes</taxon>
        <taxon>Kitasatosporales</taxon>
        <taxon>Streptomycetaceae</taxon>
        <taxon>Streptomyces</taxon>
    </lineage>
</organism>
<name>A0A101U2Q1_9ACTN</name>
<comment type="subcellular location">
    <subcellularLocation>
        <location evidence="1 7">Cell membrane</location>
        <topology evidence="1 7">Multi-pass membrane protein</topology>
    </subcellularLocation>
</comment>
<dbReference type="RefSeq" id="WP_062720131.1">
    <property type="nucleotide sequence ID" value="NZ_KQ948929.1"/>
</dbReference>
<dbReference type="PANTHER" id="PTHR30193:SF1">
    <property type="entry name" value="ABC TRANSPORTER PERMEASE PROTEIN YESP-RELATED"/>
    <property type="match status" value="1"/>
</dbReference>
<evidence type="ECO:0000256" key="6">
    <source>
        <dbReference type="ARBA" id="ARBA00023136"/>
    </source>
</evidence>
<feature type="region of interest" description="Disordered" evidence="8">
    <location>
        <begin position="1"/>
        <end position="35"/>
    </location>
</feature>